<dbReference type="CDD" id="cd00104">
    <property type="entry name" value="KAZAL_FS"/>
    <property type="match status" value="3"/>
</dbReference>
<keyword evidence="3" id="KW-0238">DNA-binding</keyword>
<evidence type="ECO:0000259" key="6">
    <source>
        <dbReference type="PROSITE" id="PS51253"/>
    </source>
</evidence>
<dbReference type="PANTHER" id="PTHR10913">
    <property type="entry name" value="FOLLISTATIN-RELATED"/>
    <property type="match status" value="1"/>
</dbReference>
<evidence type="ECO:0000256" key="1">
    <source>
        <dbReference type="ARBA" id="ARBA00022690"/>
    </source>
</evidence>
<dbReference type="PROSITE" id="PS51465">
    <property type="entry name" value="KAZAL_2"/>
    <property type="match status" value="2"/>
</dbReference>
<dbReference type="OrthoDB" id="166060at2759"/>
<dbReference type="InterPro" id="IPR036058">
    <property type="entry name" value="Kazal_dom_sf"/>
</dbReference>
<feature type="region of interest" description="Disordered" evidence="5">
    <location>
        <begin position="52"/>
        <end position="71"/>
    </location>
</feature>
<comment type="caution">
    <text evidence="8">The sequence shown here is derived from an EMBL/GenBank/DDBJ whole genome shotgun (WGS) entry which is preliminary data.</text>
</comment>
<reference evidence="8 9" key="1">
    <citation type="journal article" date="2017" name="Genome Biol. Evol.">
        <title>Phytophthora megakarya and P. palmivora, closely related causal agents of cacao black pod rot, underwent increases in genome sizes and gene numbers by different mechanisms.</title>
        <authorList>
            <person name="Ali S.S."/>
            <person name="Shao J."/>
            <person name="Lary D.J."/>
            <person name="Kronmiller B."/>
            <person name="Shen D."/>
            <person name="Strem M.D."/>
            <person name="Amoako-Attah I."/>
            <person name="Akrofi A.Y."/>
            <person name="Begoude B.A."/>
            <person name="Ten Hoopen G.M."/>
            <person name="Coulibaly K."/>
            <person name="Kebe B.I."/>
            <person name="Melnick R.L."/>
            <person name="Guiltinan M.J."/>
            <person name="Tyler B.M."/>
            <person name="Meinhardt L.W."/>
            <person name="Bailey B.A."/>
        </authorList>
    </citation>
    <scope>NUCLEOTIDE SEQUENCE [LARGE SCALE GENOMIC DNA]</scope>
    <source>
        <strain evidence="9">sbr112.9</strain>
    </source>
</reference>
<dbReference type="GO" id="GO:0003677">
    <property type="term" value="F:DNA binding"/>
    <property type="evidence" value="ECO:0007669"/>
    <property type="project" value="UniProtKB-KW"/>
</dbReference>
<dbReference type="PANTHER" id="PTHR10913:SF45">
    <property type="entry name" value="FOLLISTATIN, ISOFORM A-RELATED"/>
    <property type="match status" value="1"/>
</dbReference>
<dbReference type="InterPro" id="IPR002350">
    <property type="entry name" value="Kazal_dom"/>
</dbReference>
<dbReference type="Gene3D" id="3.30.60.30">
    <property type="match status" value="3"/>
</dbReference>
<keyword evidence="2" id="KW-0722">Serine protease inhibitor</keyword>
<dbReference type="InterPro" id="IPR009057">
    <property type="entry name" value="Homeodomain-like_sf"/>
</dbReference>
<evidence type="ECO:0000256" key="3">
    <source>
        <dbReference type="ARBA" id="ARBA00023125"/>
    </source>
</evidence>
<feature type="domain" description="Kazal-like" evidence="7">
    <location>
        <begin position="587"/>
        <end position="643"/>
    </location>
</feature>
<dbReference type="SMART" id="SM00280">
    <property type="entry name" value="KAZAL"/>
    <property type="match status" value="3"/>
</dbReference>
<keyword evidence="9" id="KW-1185">Reference proteome</keyword>
<dbReference type="EMBL" id="NCKW01017105">
    <property type="protein sequence ID" value="POM59564.1"/>
    <property type="molecule type" value="Genomic_DNA"/>
</dbReference>
<feature type="domain" description="Kazal-like" evidence="7">
    <location>
        <begin position="464"/>
        <end position="517"/>
    </location>
</feature>
<dbReference type="SUPFAM" id="SSF46689">
    <property type="entry name" value="Homeodomain-like"/>
    <property type="match status" value="1"/>
</dbReference>
<sequence>MPRKSESPTRRRGPKPLLTMAQETELAQWILSQQSSGQRVSRIDVVLKAQEMVPKDENQDQDQNETKQTQKLGMGWCNRFMTRHPELNLRSAITNSTTLAPNLEATVNVTLCDTITDSVDEETETLETIKHLETKQDAGQPEKQIKTRKYNRKHMEAAVEMYLAGRSMSDVTQRFPLLHQRTIRRRVLRVQRGEVDKRRGPRPLLEGEPEQELVAWILDMQNRGTKVTKNDILARANEQYRVLTGETGENRLKDGWLRRFKERHPVLSGRAPSSVRNEGENSSDEDKFTLTGDDELANNAQPTEEQQEVEVIEAEEKREFQEVHFSGAEDTVPSPKRQKTEGIDNPMTLKSTSSGTGTRCSNMSEKQQSGMKSYLLVLECILLRLVSRVEAATLTTSCSRVCGEYEQCFIYNGAEYCAPLCAPGRCSETETCILRGVVPCTREPCLPEAVCEPQQSPIVNEGRNTPTSSCKLNCQLVSSPVCGSNDVSYANSCFLKEAKCMTGNQELVVSSRGLCDGEKALNAEYNPLPTLTPSSNDACLATTTCADVLDPVCTSAGTMRNLCYFNRIQRCSQSTVTLIRSGSCEDTNIMPLCPTTCTDAYSPVCASNGQLYGNECLFRQAKCARSNLLAVNIERRALSECIK</sequence>
<evidence type="ECO:0000313" key="9">
    <source>
        <dbReference type="Proteomes" id="UP000237271"/>
    </source>
</evidence>
<proteinExistence type="predicted"/>
<evidence type="ECO:0000313" key="8">
    <source>
        <dbReference type="EMBL" id="POM59564.1"/>
    </source>
</evidence>
<dbReference type="GO" id="GO:0005576">
    <property type="term" value="C:extracellular region"/>
    <property type="evidence" value="ECO:0007669"/>
    <property type="project" value="TreeGrafter"/>
</dbReference>
<dbReference type="InterPro" id="IPR006600">
    <property type="entry name" value="HTH_CenpB_DNA-bd_dom"/>
</dbReference>
<feature type="region of interest" description="Disordered" evidence="5">
    <location>
        <begin position="326"/>
        <end position="364"/>
    </location>
</feature>
<dbReference type="Pfam" id="PF03221">
    <property type="entry name" value="HTH_Tnp_Tc5"/>
    <property type="match status" value="2"/>
</dbReference>
<protein>
    <recommendedName>
        <fullName evidence="10">HTH CENPB-type domain-containing protein</fullName>
    </recommendedName>
</protein>
<feature type="compositionally biased region" description="Polar residues" evidence="5">
    <location>
        <begin position="348"/>
        <end position="364"/>
    </location>
</feature>
<evidence type="ECO:0000256" key="5">
    <source>
        <dbReference type="SAM" id="MobiDB-lite"/>
    </source>
</evidence>
<dbReference type="SMART" id="SM00674">
    <property type="entry name" value="CENPB"/>
    <property type="match status" value="2"/>
</dbReference>
<dbReference type="Proteomes" id="UP000237271">
    <property type="component" value="Unassembled WGS sequence"/>
</dbReference>
<dbReference type="PROSITE" id="PS51253">
    <property type="entry name" value="HTH_CENPB"/>
    <property type="match status" value="2"/>
</dbReference>
<keyword evidence="4" id="KW-1015">Disulfide bond</keyword>
<keyword evidence="1" id="KW-0646">Protease inhibitor</keyword>
<dbReference type="Gene3D" id="1.10.10.60">
    <property type="entry name" value="Homeodomain-like"/>
    <property type="match status" value="1"/>
</dbReference>
<gene>
    <name evidence="8" type="ORF">PHPALM_31684</name>
</gene>
<evidence type="ECO:0000259" key="7">
    <source>
        <dbReference type="PROSITE" id="PS51465"/>
    </source>
</evidence>
<evidence type="ECO:0000256" key="4">
    <source>
        <dbReference type="ARBA" id="ARBA00023157"/>
    </source>
</evidence>
<feature type="domain" description="HTH CENPB-type" evidence="6">
    <location>
        <begin position="197"/>
        <end position="270"/>
    </location>
</feature>
<name>A0A2P4X200_9STRA</name>
<evidence type="ECO:0008006" key="10">
    <source>
        <dbReference type="Google" id="ProtNLM"/>
    </source>
</evidence>
<dbReference type="AlphaFoldDB" id="A0A2P4X200"/>
<feature type="region of interest" description="Disordered" evidence="5">
    <location>
        <begin position="267"/>
        <end position="309"/>
    </location>
</feature>
<organism evidence="8 9">
    <name type="scientific">Phytophthora palmivora</name>
    <dbReference type="NCBI Taxonomy" id="4796"/>
    <lineage>
        <taxon>Eukaryota</taxon>
        <taxon>Sar</taxon>
        <taxon>Stramenopiles</taxon>
        <taxon>Oomycota</taxon>
        <taxon>Peronosporomycetes</taxon>
        <taxon>Peronosporales</taxon>
        <taxon>Peronosporaceae</taxon>
        <taxon>Phytophthora</taxon>
    </lineage>
</organism>
<evidence type="ECO:0000256" key="2">
    <source>
        <dbReference type="ARBA" id="ARBA00022900"/>
    </source>
</evidence>
<dbReference type="SUPFAM" id="SSF100895">
    <property type="entry name" value="Kazal-type serine protease inhibitors"/>
    <property type="match status" value="2"/>
</dbReference>
<dbReference type="Pfam" id="PF07648">
    <property type="entry name" value="Kazal_2"/>
    <property type="match status" value="2"/>
</dbReference>
<accession>A0A2P4X200</accession>
<feature type="domain" description="HTH CENPB-type" evidence="6">
    <location>
        <begin position="10"/>
        <end position="90"/>
    </location>
</feature>
<dbReference type="InterPro" id="IPR050653">
    <property type="entry name" value="Prot_Inhib_GrowthFact_Antg"/>
</dbReference>